<protein>
    <submittedName>
        <fullName evidence="1">Uncharacterized protein</fullName>
    </submittedName>
</protein>
<evidence type="ECO:0000313" key="1">
    <source>
        <dbReference type="EMBL" id="NFV26509.1"/>
    </source>
</evidence>
<reference evidence="1 2" key="1">
    <citation type="submission" date="2019-04" db="EMBL/GenBank/DDBJ databases">
        <title>Genome sequencing of Clostridium botulinum Groups I-IV and Clostridium butyricum.</title>
        <authorList>
            <person name="Brunt J."/>
            <person name="Van Vliet A.H.M."/>
            <person name="Stringer S.C."/>
            <person name="Carter A.T."/>
            <person name="Peck M.W."/>
        </authorList>
    </citation>
    <scope>NUCLEOTIDE SEQUENCE [LARGE SCALE GENOMIC DNA]</scope>
    <source>
        <strain evidence="1 2">BL81</strain>
    </source>
</reference>
<dbReference type="Proteomes" id="UP000486903">
    <property type="component" value="Unassembled WGS sequence"/>
</dbReference>
<dbReference type="AlphaFoldDB" id="A0A6B4JPP3"/>
<name>A0A6B4JPP3_CLOBO</name>
<evidence type="ECO:0000313" key="2">
    <source>
        <dbReference type="Proteomes" id="UP000486903"/>
    </source>
</evidence>
<sequence>MFSKQITYTLEEFKNYTKLTQAEKIIYDFSKELDRIQFNYSKHEKLYKTCTFILASLLFFEKATYASAPSTGYPEIDEGAWKIVNGFQACIFWVSLMYSLRSLFLMTIKGEGDFKNAFLGILICAADYAIPSIFGKIPGFFKF</sequence>
<gene>
    <name evidence="1" type="ORF">FDG31_10065</name>
</gene>
<accession>A0A6B4JPP3</accession>
<proteinExistence type="predicted"/>
<dbReference type="EMBL" id="SXFB01000006">
    <property type="protein sequence ID" value="NFV26509.1"/>
    <property type="molecule type" value="Genomic_DNA"/>
</dbReference>
<comment type="caution">
    <text evidence="1">The sequence shown here is derived from an EMBL/GenBank/DDBJ whole genome shotgun (WGS) entry which is preliminary data.</text>
</comment>
<organism evidence="1 2">
    <name type="scientific">Clostridium botulinum</name>
    <dbReference type="NCBI Taxonomy" id="1491"/>
    <lineage>
        <taxon>Bacteria</taxon>
        <taxon>Bacillati</taxon>
        <taxon>Bacillota</taxon>
        <taxon>Clostridia</taxon>
        <taxon>Eubacteriales</taxon>
        <taxon>Clostridiaceae</taxon>
        <taxon>Clostridium</taxon>
    </lineage>
</organism>
<dbReference type="RefSeq" id="WP_003372882.1">
    <property type="nucleotide sequence ID" value="NZ_JACBBA010000004.1"/>
</dbReference>